<keyword evidence="2" id="KW-0732">Signal</keyword>
<dbReference type="OrthoDB" id="684076at2759"/>
<feature type="region of interest" description="Disordered" evidence="1">
    <location>
        <begin position="482"/>
        <end position="503"/>
    </location>
</feature>
<name>A0A2I0AKX6_9ASPA</name>
<sequence length="503" mass="55408">MRNKAATFLKQAFSLLVTMVKAKSMALKSKTRAIKARLLIFSLLRSKKLLMSAINHRLHALIHQENRAQTARKKAEEEEEEEHSKPIVWHNNAAINEAPLNSADMESAELAEEDEEDEYPDLRHSLFELEEEDEDDELVNGTGSVIDLVRNSKEDGAEFNLEDEIDHVADVFIKRFHRQMMIQKQDSFKRLFVFGRVVCRSSCVTMLFVRMGFHVYASDDALLIPSPARKASVRGVRCSSEASGQRGGPEKTADHLLWFGESPCRTRWFAGFDKHDSEVLLRAGRRRSSRDPKEGTITVADDGVPPAIRAVSPPIDLIVFVAKEVIASEPNAPERSGDSIGPAISSGGAEPASTVFNVRYVARSICQKLENVERTGATREQVTGLEWKVDDVLAILRRLDPSEAEKALEALETKCAGQESNLTAAKAGIEVLEKEKAGLVSRVEELEEGNRLARSGVVSGVASGSQTVGGRLIKSSLVDPAEVVSERDGEEVAQPSEGDVARL</sequence>
<dbReference type="PANTHER" id="PTHR33450:SF12">
    <property type="entry name" value="COTTON FIBER PROTEIN"/>
    <property type="match status" value="1"/>
</dbReference>
<dbReference type="STRING" id="1088818.A0A2I0AKX6"/>
<evidence type="ECO:0000256" key="1">
    <source>
        <dbReference type="SAM" id="MobiDB-lite"/>
    </source>
</evidence>
<evidence type="ECO:0000313" key="4">
    <source>
        <dbReference type="Proteomes" id="UP000236161"/>
    </source>
</evidence>
<reference evidence="3 4" key="1">
    <citation type="journal article" date="2017" name="Nature">
        <title>The Apostasia genome and the evolution of orchids.</title>
        <authorList>
            <person name="Zhang G.Q."/>
            <person name="Liu K.W."/>
            <person name="Li Z."/>
            <person name="Lohaus R."/>
            <person name="Hsiao Y.Y."/>
            <person name="Niu S.C."/>
            <person name="Wang J.Y."/>
            <person name="Lin Y.C."/>
            <person name="Xu Q."/>
            <person name="Chen L.J."/>
            <person name="Yoshida K."/>
            <person name="Fujiwara S."/>
            <person name="Wang Z.W."/>
            <person name="Zhang Y.Q."/>
            <person name="Mitsuda N."/>
            <person name="Wang M."/>
            <person name="Liu G.H."/>
            <person name="Pecoraro L."/>
            <person name="Huang H.X."/>
            <person name="Xiao X.J."/>
            <person name="Lin M."/>
            <person name="Wu X.Y."/>
            <person name="Wu W.L."/>
            <person name="Chen Y.Y."/>
            <person name="Chang S.B."/>
            <person name="Sakamoto S."/>
            <person name="Ohme-Takagi M."/>
            <person name="Yagi M."/>
            <person name="Zeng S.J."/>
            <person name="Shen C.Y."/>
            <person name="Yeh C.M."/>
            <person name="Luo Y.B."/>
            <person name="Tsai W.C."/>
            <person name="Van de Peer Y."/>
            <person name="Liu Z.J."/>
        </authorList>
    </citation>
    <scope>NUCLEOTIDE SEQUENCE [LARGE SCALE GENOMIC DNA]</scope>
    <source>
        <strain evidence="4">cv. Shenzhen</strain>
        <tissue evidence="3">Stem</tissue>
    </source>
</reference>
<evidence type="ECO:0000313" key="3">
    <source>
        <dbReference type="EMBL" id="PKA56209.1"/>
    </source>
</evidence>
<proteinExistence type="predicted"/>
<feature type="chain" id="PRO_5014190267" evidence="2">
    <location>
        <begin position="23"/>
        <end position="503"/>
    </location>
</feature>
<accession>A0A2I0AKX6</accession>
<keyword evidence="4" id="KW-1185">Reference proteome</keyword>
<gene>
    <name evidence="3" type="ORF">AXF42_Ash011138</name>
</gene>
<feature type="signal peptide" evidence="2">
    <location>
        <begin position="1"/>
        <end position="22"/>
    </location>
</feature>
<organism evidence="3 4">
    <name type="scientific">Apostasia shenzhenica</name>
    <dbReference type="NCBI Taxonomy" id="1088818"/>
    <lineage>
        <taxon>Eukaryota</taxon>
        <taxon>Viridiplantae</taxon>
        <taxon>Streptophyta</taxon>
        <taxon>Embryophyta</taxon>
        <taxon>Tracheophyta</taxon>
        <taxon>Spermatophyta</taxon>
        <taxon>Magnoliopsida</taxon>
        <taxon>Liliopsida</taxon>
        <taxon>Asparagales</taxon>
        <taxon>Orchidaceae</taxon>
        <taxon>Apostasioideae</taxon>
        <taxon>Apostasia</taxon>
    </lineage>
</organism>
<dbReference type="Proteomes" id="UP000236161">
    <property type="component" value="Unassembled WGS sequence"/>
</dbReference>
<protein>
    <submittedName>
        <fullName evidence="3">Uncharacterized protein</fullName>
    </submittedName>
</protein>
<dbReference type="Pfam" id="PF05553">
    <property type="entry name" value="DUF761"/>
    <property type="match status" value="1"/>
</dbReference>
<evidence type="ECO:0000256" key="2">
    <source>
        <dbReference type="SAM" id="SignalP"/>
    </source>
</evidence>
<dbReference type="PANTHER" id="PTHR33450">
    <property type="entry name" value="EMB|CAB67623.1-RELATED"/>
    <property type="match status" value="1"/>
</dbReference>
<dbReference type="InterPro" id="IPR008480">
    <property type="entry name" value="DUF761_pln"/>
</dbReference>
<dbReference type="AlphaFoldDB" id="A0A2I0AKX6"/>
<dbReference type="EMBL" id="KZ451974">
    <property type="protein sequence ID" value="PKA56209.1"/>
    <property type="molecule type" value="Genomic_DNA"/>
</dbReference>